<dbReference type="Proteomes" id="UP001497382">
    <property type="component" value="Unassembled WGS sequence"/>
</dbReference>
<evidence type="ECO:0000313" key="2">
    <source>
        <dbReference type="EMBL" id="CAL1295144.1"/>
    </source>
</evidence>
<name>A0AAV2BI65_9ARAC</name>
<reference evidence="2 3" key="1">
    <citation type="submission" date="2024-04" db="EMBL/GenBank/DDBJ databases">
        <authorList>
            <person name="Rising A."/>
            <person name="Reimegard J."/>
            <person name="Sonavane S."/>
            <person name="Akerstrom W."/>
            <person name="Nylinder S."/>
            <person name="Hedman E."/>
            <person name="Kallberg Y."/>
        </authorList>
    </citation>
    <scope>NUCLEOTIDE SEQUENCE [LARGE SCALE GENOMIC DNA]</scope>
</reference>
<evidence type="ECO:0000256" key="1">
    <source>
        <dbReference type="SAM" id="Coils"/>
    </source>
</evidence>
<keyword evidence="1" id="KW-0175">Coiled coil</keyword>
<dbReference type="AlphaFoldDB" id="A0AAV2BI65"/>
<comment type="caution">
    <text evidence="2">The sequence shown here is derived from an EMBL/GenBank/DDBJ whole genome shotgun (WGS) entry which is preliminary data.</text>
</comment>
<proteinExistence type="predicted"/>
<organism evidence="2 3">
    <name type="scientific">Larinioides sclopetarius</name>
    <dbReference type="NCBI Taxonomy" id="280406"/>
    <lineage>
        <taxon>Eukaryota</taxon>
        <taxon>Metazoa</taxon>
        <taxon>Ecdysozoa</taxon>
        <taxon>Arthropoda</taxon>
        <taxon>Chelicerata</taxon>
        <taxon>Arachnida</taxon>
        <taxon>Araneae</taxon>
        <taxon>Araneomorphae</taxon>
        <taxon>Entelegynae</taxon>
        <taxon>Araneoidea</taxon>
        <taxon>Araneidae</taxon>
        <taxon>Larinioides</taxon>
    </lineage>
</organism>
<evidence type="ECO:0000313" key="3">
    <source>
        <dbReference type="Proteomes" id="UP001497382"/>
    </source>
</evidence>
<sequence>MATTIPFSQSFISTSFQRAFKLSLFTIIRKFSSSVKMTARRNNLFVLVDFYEENNLSVLRLKDAVTPNTSEYFNEGEDLSAWDQKKKIESRYGGQVYPARFLQFGLNKRNMDLLVDKLISGSISPEDVDIIQKDVTETTGDTKKHIKKRRKEAEQNIIDIVKQKPMVTVSSEDLCRKCSIYKSQCDVLVEQNITKEKELQEINNLYAELREKYASLKKKYKILKATDPSKEV</sequence>
<dbReference type="EMBL" id="CAXIEN010000364">
    <property type="protein sequence ID" value="CAL1295144.1"/>
    <property type="molecule type" value="Genomic_DNA"/>
</dbReference>
<accession>A0AAV2BI65</accession>
<feature type="coiled-coil region" evidence="1">
    <location>
        <begin position="192"/>
        <end position="226"/>
    </location>
</feature>
<protein>
    <submittedName>
        <fullName evidence="2">Uncharacterized protein</fullName>
    </submittedName>
</protein>
<keyword evidence="3" id="KW-1185">Reference proteome</keyword>
<gene>
    <name evidence="2" type="ORF">LARSCL_LOCUS19118</name>
</gene>